<dbReference type="InterPro" id="IPR010920">
    <property type="entry name" value="LSM_dom_sf"/>
</dbReference>
<dbReference type="eggNOG" id="COG3264">
    <property type="taxonomic scope" value="Bacteria"/>
</dbReference>
<organism evidence="10">
    <name type="scientific">Cupriavidus pinatubonensis (strain JMP 134 / LMG 1197)</name>
    <name type="common">Cupriavidus necator (strain JMP 134)</name>
    <dbReference type="NCBI Taxonomy" id="264198"/>
    <lineage>
        <taxon>Bacteria</taxon>
        <taxon>Pseudomonadati</taxon>
        <taxon>Pseudomonadota</taxon>
        <taxon>Betaproteobacteria</taxon>
        <taxon>Burkholderiales</taxon>
        <taxon>Burkholderiaceae</taxon>
        <taxon>Cupriavidus</taxon>
    </lineage>
</organism>
<feature type="domain" description="Mechanosensitive ion channel MscS C-terminal" evidence="9">
    <location>
        <begin position="468"/>
        <end position="549"/>
    </location>
</feature>
<dbReference type="KEGG" id="reu:Reut_B4631"/>
<dbReference type="OrthoDB" id="9780668at2"/>
<evidence type="ECO:0000259" key="9">
    <source>
        <dbReference type="Pfam" id="PF21082"/>
    </source>
</evidence>
<comment type="caution">
    <text evidence="7">Lacks conserved residue(s) required for the propagation of feature annotation.</text>
</comment>
<dbReference type="InterPro" id="IPR011066">
    <property type="entry name" value="MscS_channel_C_sf"/>
</dbReference>
<comment type="function">
    <text evidence="7">Mechanosensitive channel that participates in the regulation of osmotic pressure changes within the cell, opening in response to stretch forces in the membrane lipid bilayer, without the need for other proteins. Contributes to normal resistance to hypoosmotic shock. Forms an ion channel of 1.0 nanosiemens conductance with a slight preference for anions.</text>
</comment>
<dbReference type="STRING" id="264198.Reut_B4631"/>
<feature type="transmembrane region" description="Helical" evidence="7">
    <location>
        <begin position="233"/>
        <end position="257"/>
    </location>
</feature>
<sequence length="581" mass="63152">MIASHAHSLFRPAAIRPSRLRFLPFDWRKLLALQMLLVLLVLLILALIVPLAAHAADKPVPAPVSEPADLILMNRPVATFRATVAGAVPAVRAARARERFDNLNRAELAEPLTRVSGRLGEESGVAIRLGDRVMFAIVQDDLDPEQPGQTVEAVADAASHALENAVAARREQLRWPTIIRGTLLSSLGLLLLVGLVWGVARARRRLSALLLKALERRVGDRVKRSGFDWAGALFQLASLVVQIVGVGLTALLIFLWLEFALEQFPLTEPLGQRMGTFLFTLLTRIGESMLEAIPGIVTVIVILLITRALQRLVSTIFLAVQRGQLDVPGLHPETVGATRRLAAVGVWALGLTFAYPYIPGSQSDVFKGLSVLFGFMVTLGSANIVNQIMSGMVLVYSRALRPGDMVDIGGTIGTVTGLDALSVKIENVRQEEVTLPNAVVVGSAVHNFSRRGRASAALHGDTGALLSTAVTIGYDTPWRQVHAMLLGAVANVPGLRDEPAPFVLQRGLSDFYVEYELFFGITDPRQRFPTLSTLHQAIQDEFNRHGVQIMSPHFVLQPKEPVVVPPANWHQAPAAPDRKVS</sequence>
<feature type="transmembrane region" description="Helical" evidence="7">
    <location>
        <begin position="178"/>
        <end position="200"/>
    </location>
</feature>
<dbReference type="InterPro" id="IPR049278">
    <property type="entry name" value="MS_channel_C"/>
</dbReference>
<evidence type="ECO:0000256" key="6">
    <source>
        <dbReference type="ARBA" id="ARBA00023136"/>
    </source>
</evidence>
<comment type="subunit">
    <text evidence="7">Homoheptamer.</text>
</comment>
<keyword evidence="7" id="KW-0407">Ion channel</keyword>
<dbReference type="InterPro" id="IPR006685">
    <property type="entry name" value="MscS_channel_2nd"/>
</dbReference>
<dbReference type="Pfam" id="PF21082">
    <property type="entry name" value="MS_channel_3rd"/>
    <property type="match status" value="1"/>
</dbReference>
<dbReference type="Pfam" id="PF00924">
    <property type="entry name" value="MS_channel_2nd"/>
    <property type="match status" value="1"/>
</dbReference>
<feature type="transmembrane region" description="Helical" evidence="7">
    <location>
        <begin position="277"/>
        <end position="305"/>
    </location>
</feature>
<dbReference type="InterPro" id="IPR023408">
    <property type="entry name" value="MscS_beta-dom_sf"/>
</dbReference>
<evidence type="ECO:0000259" key="8">
    <source>
        <dbReference type="Pfam" id="PF00924"/>
    </source>
</evidence>
<dbReference type="HOGENOM" id="CLU_032048_1_0_4"/>
<dbReference type="SUPFAM" id="SSF82689">
    <property type="entry name" value="Mechanosensitive channel protein MscS (YggB), C-terminal domain"/>
    <property type="match status" value="1"/>
</dbReference>
<dbReference type="InterPro" id="IPR045275">
    <property type="entry name" value="MscS_archaea/bacteria_type"/>
</dbReference>
<dbReference type="Gene3D" id="3.30.70.100">
    <property type="match status" value="1"/>
</dbReference>
<dbReference type="Gene3D" id="2.30.30.60">
    <property type="match status" value="1"/>
</dbReference>
<keyword evidence="3" id="KW-1003">Cell membrane</keyword>
<keyword evidence="4 7" id="KW-0812">Transmembrane</keyword>
<keyword evidence="5 7" id="KW-1133">Transmembrane helix</keyword>
<dbReference type="EMBL" id="CP000091">
    <property type="protein sequence ID" value="AAZ63981.1"/>
    <property type="molecule type" value="Genomic_DNA"/>
</dbReference>
<dbReference type="SUPFAM" id="SSF50182">
    <property type="entry name" value="Sm-like ribonucleoproteins"/>
    <property type="match status" value="1"/>
</dbReference>
<evidence type="ECO:0000256" key="7">
    <source>
        <dbReference type="RuleBase" id="RU369025"/>
    </source>
</evidence>
<feature type="transmembrane region" description="Helical" evidence="7">
    <location>
        <begin position="341"/>
        <end position="358"/>
    </location>
</feature>
<keyword evidence="7" id="KW-0406">Ion transport</keyword>
<dbReference type="PANTHER" id="PTHR30221:SF18">
    <property type="entry name" value="SLL0590 PROTEIN"/>
    <property type="match status" value="1"/>
</dbReference>
<dbReference type="GO" id="GO:0008381">
    <property type="term" value="F:mechanosensitive monoatomic ion channel activity"/>
    <property type="evidence" value="ECO:0007669"/>
    <property type="project" value="InterPro"/>
</dbReference>
<evidence type="ECO:0000256" key="3">
    <source>
        <dbReference type="ARBA" id="ARBA00022475"/>
    </source>
</evidence>
<keyword evidence="6 7" id="KW-0472">Membrane</keyword>
<reference evidence="10" key="1">
    <citation type="submission" date="2005-08" db="EMBL/GenBank/DDBJ databases">
        <title>Complete sequence of chromosome 2 of Ralstonia eutropha JMP134.</title>
        <authorList>
            <person name="Copeland A."/>
            <person name="Lucas S."/>
            <person name="Lapidus A."/>
            <person name="Barry K."/>
            <person name="Detter J.C."/>
            <person name="Glavina T."/>
            <person name="Hammon N."/>
            <person name="Israni S."/>
            <person name="Pitluck S."/>
            <person name="Goltsman E."/>
            <person name="Martinez M."/>
            <person name="Schmutz J."/>
            <person name="Larimer F."/>
            <person name="Land M."/>
            <person name="Lykidis A."/>
            <person name="Richardson P."/>
        </authorList>
    </citation>
    <scope>NUCLEOTIDE SEQUENCE [LARGE SCALE GENOMIC DNA]</scope>
    <source>
        <strain evidence="10">JMP134</strain>
    </source>
</reference>
<evidence type="ECO:0000256" key="4">
    <source>
        <dbReference type="ARBA" id="ARBA00022692"/>
    </source>
</evidence>
<accession>Q46SA3</accession>
<evidence type="ECO:0000256" key="2">
    <source>
        <dbReference type="ARBA" id="ARBA00008017"/>
    </source>
</evidence>
<comment type="similarity">
    <text evidence="2 7">Belongs to the MscS (TC 1.A.23) family.</text>
</comment>
<comment type="subcellular location">
    <subcellularLocation>
        <location evidence="7">Cell inner membrane</location>
        <topology evidence="7">Multi-pass membrane protein</topology>
    </subcellularLocation>
    <subcellularLocation>
        <location evidence="1">Cell membrane</location>
        <topology evidence="1">Multi-pass membrane protein</topology>
    </subcellularLocation>
</comment>
<evidence type="ECO:0000313" key="10">
    <source>
        <dbReference type="EMBL" id="AAZ63981.1"/>
    </source>
</evidence>
<dbReference type="AlphaFoldDB" id="Q46SA3"/>
<dbReference type="GO" id="GO:0005886">
    <property type="term" value="C:plasma membrane"/>
    <property type="evidence" value="ECO:0007669"/>
    <property type="project" value="UniProtKB-SubCell"/>
</dbReference>
<feature type="domain" description="Mechanosensitive ion channel MscS" evidence="8">
    <location>
        <begin position="383"/>
        <end position="450"/>
    </location>
</feature>
<name>Q46SA3_CUPPJ</name>
<evidence type="ECO:0000256" key="5">
    <source>
        <dbReference type="ARBA" id="ARBA00022989"/>
    </source>
</evidence>
<evidence type="ECO:0000256" key="1">
    <source>
        <dbReference type="ARBA" id="ARBA00004651"/>
    </source>
</evidence>
<protein>
    <recommendedName>
        <fullName evidence="7">Small-conductance mechanosensitive channel</fullName>
    </recommendedName>
</protein>
<keyword evidence="7" id="KW-0813">Transport</keyword>
<proteinExistence type="inferred from homology"/>
<dbReference type="PANTHER" id="PTHR30221">
    <property type="entry name" value="SMALL-CONDUCTANCE MECHANOSENSITIVE CHANNEL"/>
    <property type="match status" value="1"/>
</dbReference>
<feature type="transmembrane region" description="Helical" evidence="7">
    <location>
        <begin position="370"/>
        <end position="396"/>
    </location>
</feature>
<gene>
    <name evidence="10" type="ordered locus">Reut_B4631</name>
</gene>
<keyword evidence="7" id="KW-0997">Cell inner membrane</keyword>